<dbReference type="GeneID" id="63766559"/>
<evidence type="ECO:0000313" key="2">
    <source>
        <dbReference type="EMBL" id="OJJ63186.1"/>
    </source>
</evidence>
<sequence>MKPLSQGPFSIKFDSSLSSADHRRVTGLIRRWRAHPRLFRDPSYCTYSPRRFRVKHEVRTDQFLAIALAALLELVYLAFLFYFFFTMDIKKGLRFQCSHAMWLCGSETHTVLLLPWLRFAAGLSVGMSTRCLSRGPAVLFNGARWLGLGVA</sequence>
<accession>A0A1L9TUS1</accession>
<evidence type="ECO:0000256" key="1">
    <source>
        <dbReference type="SAM" id="Phobius"/>
    </source>
</evidence>
<gene>
    <name evidence="2" type="ORF">ASPSYDRAFT_698070</name>
</gene>
<protein>
    <submittedName>
        <fullName evidence="2">Uncharacterized protein</fullName>
    </submittedName>
</protein>
<feature type="transmembrane region" description="Helical" evidence="1">
    <location>
        <begin position="63"/>
        <end position="85"/>
    </location>
</feature>
<evidence type="ECO:0000313" key="3">
    <source>
        <dbReference type="Proteomes" id="UP000184356"/>
    </source>
</evidence>
<keyword evidence="1" id="KW-1133">Transmembrane helix</keyword>
<dbReference type="Proteomes" id="UP000184356">
    <property type="component" value="Unassembled WGS sequence"/>
</dbReference>
<dbReference type="RefSeq" id="XP_040706992.1">
    <property type="nucleotide sequence ID" value="XM_040850486.1"/>
</dbReference>
<dbReference type="EMBL" id="KV878583">
    <property type="protein sequence ID" value="OJJ63186.1"/>
    <property type="molecule type" value="Genomic_DNA"/>
</dbReference>
<dbReference type="VEuPathDB" id="FungiDB:ASPSYDRAFT_698070"/>
<organism evidence="2 3">
    <name type="scientific">Aspergillus sydowii CBS 593.65</name>
    <dbReference type="NCBI Taxonomy" id="1036612"/>
    <lineage>
        <taxon>Eukaryota</taxon>
        <taxon>Fungi</taxon>
        <taxon>Dikarya</taxon>
        <taxon>Ascomycota</taxon>
        <taxon>Pezizomycotina</taxon>
        <taxon>Eurotiomycetes</taxon>
        <taxon>Eurotiomycetidae</taxon>
        <taxon>Eurotiales</taxon>
        <taxon>Aspergillaceae</taxon>
        <taxon>Aspergillus</taxon>
        <taxon>Aspergillus subgen. Nidulantes</taxon>
    </lineage>
</organism>
<keyword evidence="1" id="KW-0812">Transmembrane</keyword>
<keyword evidence="1" id="KW-0472">Membrane</keyword>
<name>A0A1L9TUS1_9EURO</name>
<proteinExistence type="predicted"/>
<keyword evidence="3" id="KW-1185">Reference proteome</keyword>
<reference evidence="3" key="1">
    <citation type="journal article" date="2017" name="Genome Biol.">
        <title>Comparative genomics reveals high biological diversity and specific adaptations in the industrially and medically important fungal genus Aspergillus.</title>
        <authorList>
            <person name="de Vries R.P."/>
            <person name="Riley R."/>
            <person name="Wiebenga A."/>
            <person name="Aguilar-Osorio G."/>
            <person name="Amillis S."/>
            <person name="Uchima C.A."/>
            <person name="Anderluh G."/>
            <person name="Asadollahi M."/>
            <person name="Askin M."/>
            <person name="Barry K."/>
            <person name="Battaglia E."/>
            <person name="Bayram O."/>
            <person name="Benocci T."/>
            <person name="Braus-Stromeyer S.A."/>
            <person name="Caldana C."/>
            <person name="Canovas D."/>
            <person name="Cerqueira G.C."/>
            <person name="Chen F."/>
            <person name="Chen W."/>
            <person name="Choi C."/>
            <person name="Clum A."/>
            <person name="Dos Santos R.A."/>
            <person name="Damasio A.R."/>
            <person name="Diallinas G."/>
            <person name="Emri T."/>
            <person name="Fekete E."/>
            <person name="Flipphi M."/>
            <person name="Freyberg S."/>
            <person name="Gallo A."/>
            <person name="Gournas C."/>
            <person name="Habgood R."/>
            <person name="Hainaut M."/>
            <person name="Harispe M.L."/>
            <person name="Henrissat B."/>
            <person name="Hilden K.S."/>
            <person name="Hope R."/>
            <person name="Hossain A."/>
            <person name="Karabika E."/>
            <person name="Karaffa L."/>
            <person name="Karanyi Z."/>
            <person name="Krasevec N."/>
            <person name="Kuo A."/>
            <person name="Kusch H."/>
            <person name="LaButti K."/>
            <person name="Lagendijk E.L."/>
            <person name="Lapidus A."/>
            <person name="Levasseur A."/>
            <person name="Lindquist E."/>
            <person name="Lipzen A."/>
            <person name="Logrieco A.F."/>
            <person name="MacCabe A."/>
            <person name="Maekelae M.R."/>
            <person name="Malavazi I."/>
            <person name="Melin P."/>
            <person name="Meyer V."/>
            <person name="Mielnichuk N."/>
            <person name="Miskei M."/>
            <person name="Molnar A.P."/>
            <person name="Mule G."/>
            <person name="Ngan C.Y."/>
            <person name="Orejas M."/>
            <person name="Orosz E."/>
            <person name="Ouedraogo J.P."/>
            <person name="Overkamp K.M."/>
            <person name="Park H.-S."/>
            <person name="Perrone G."/>
            <person name="Piumi F."/>
            <person name="Punt P.J."/>
            <person name="Ram A.F."/>
            <person name="Ramon A."/>
            <person name="Rauscher S."/>
            <person name="Record E."/>
            <person name="Riano-Pachon D.M."/>
            <person name="Robert V."/>
            <person name="Roehrig J."/>
            <person name="Ruller R."/>
            <person name="Salamov A."/>
            <person name="Salih N.S."/>
            <person name="Samson R.A."/>
            <person name="Sandor E."/>
            <person name="Sanguinetti M."/>
            <person name="Schuetze T."/>
            <person name="Sepcic K."/>
            <person name="Shelest E."/>
            <person name="Sherlock G."/>
            <person name="Sophianopoulou V."/>
            <person name="Squina F.M."/>
            <person name="Sun H."/>
            <person name="Susca A."/>
            <person name="Todd R.B."/>
            <person name="Tsang A."/>
            <person name="Unkles S.E."/>
            <person name="van de Wiele N."/>
            <person name="van Rossen-Uffink D."/>
            <person name="Oliveira J.V."/>
            <person name="Vesth T.C."/>
            <person name="Visser J."/>
            <person name="Yu J.-H."/>
            <person name="Zhou M."/>
            <person name="Andersen M.R."/>
            <person name="Archer D.B."/>
            <person name="Baker S.E."/>
            <person name="Benoit I."/>
            <person name="Brakhage A.A."/>
            <person name="Braus G.H."/>
            <person name="Fischer R."/>
            <person name="Frisvad J.C."/>
            <person name="Goldman G.H."/>
            <person name="Houbraken J."/>
            <person name="Oakley B."/>
            <person name="Pocsi I."/>
            <person name="Scazzocchio C."/>
            <person name="Seiboth B."/>
            <person name="vanKuyk P.A."/>
            <person name="Wortman J."/>
            <person name="Dyer P.S."/>
            <person name="Grigoriev I.V."/>
        </authorList>
    </citation>
    <scope>NUCLEOTIDE SEQUENCE [LARGE SCALE GENOMIC DNA]</scope>
    <source>
        <strain evidence="3">CBS 593.65</strain>
    </source>
</reference>
<dbReference type="AlphaFoldDB" id="A0A1L9TUS1"/>